<protein>
    <submittedName>
        <fullName evidence="1">Uncharacterized protein</fullName>
    </submittedName>
</protein>
<name>A0A8C6AL72_MONMO</name>
<organism evidence="1 2">
    <name type="scientific">Monodon monoceros</name>
    <name type="common">Narwhal</name>
    <name type="synonym">Ceratodon monodon</name>
    <dbReference type="NCBI Taxonomy" id="40151"/>
    <lineage>
        <taxon>Eukaryota</taxon>
        <taxon>Metazoa</taxon>
        <taxon>Chordata</taxon>
        <taxon>Craniata</taxon>
        <taxon>Vertebrata</taxon>
        <taxon>Euteleostomi</taxon>
        <taxon>Mammalia</taxon>
        <taxon>Eutheria</taxon>
        <taxon>Laurasiatheria</taxon>
        <taxon>Artiodactyla</taxon>
        <taxon>Whippomorpha</taxon>
        <taxon>Cetacea</taxon>
        <taxon>Odontoceti</taxon>
        <taxon>Monodontidae</taxon>
        <taxon>Monodon</taxon>
    </lineage>
</organism>
<dbReference type="Proteomes" id="UP000694561">
    <property type="component" value="Unplaced"/>
</dbReference>
<evidence type="ECO:0000313" key="1">
    <source>
        <dbReference type="Ensembl" id="ENSMMNP00015001792.1"/>
    </source>
</evidence>
<dbReference type="Ensembl" id="ENSMMNT00015001978.1">
    <property type="protein sequence ID" value="ENSMMNP00015001792.1"/>
    <property type="gene ID" value="ENSMMNG00015001389.1"/>
</dbReference>
<dbReference type="AlphaFoldDB" id="A0A8C6AL72"/>
<reference evidence="1" key="1">
    <citation type="submission" date="2025-08" db="UniProtKB">
        <authorList>
            <consortium name="Ensembl"/>
        </authorList>
    </citation>
    <scope>IDENTIFICATION</scope>
</reference>
<keyword evidence="2" id="KW-1185">Reference proteome</keyword>
<proteinExistence type="predicted"/>
<sequence length="56" mass="6363">MAAVVLRDPPQVVGVEWRIRRHLLSTAFLPKCHRIGLSKQVCLPRRPTSVRCVDPC</sequence>
<accession>A0A8C6AL72</accession>
<dbReference type="GeneTree" id="ENSGT01050000246114"/>
<evidence type="ECO:0000313" key="2">
    <source>
        <dbReference type="Proteomes" id="UP000694561"/>
    </source>
</evidence>
<reference evidence="1" key="2">
    <citation type="submission" date="2025-09" db="UniProtKB">
        <authorList>
            <consortium name="Ensembl"/>
        </authorList>
    </citation>
    <scope>IDENTIFICATION</scope>
</reference>